<accession>A0A2G9YXU3</accession>
<name>A0A2G9YXU3_9BACT</name>
<dbReference type="Proteomes" id="UP000229952">
    <property type="component" value="Unassembled WGS sequence"/>
</dbReference>
<dbReference type="AlphaFoldDB" id="A0A2G9YXU3"/>
<comment type="caution">
    <text evidence="1">The sequence shown here is derived from an EMBL/GenBank/DDBJ whole genome shotgun (WGS) entry which is preliminary data.</text>
</comment>
<dbReference type="EMBL" id="PCRQ01000073">
    <property type="protein sequence ID" value="PIP24084.1"/>
    <property type="molecule type" value="Genomic_DNA"/>
</dbReference>
<proteinExistence type="predicted"/>
<reference evidence="1 2" key="1">
    <citation type="submission" date="2017-09" db="EMBL/GenBank/DDBJ databases">
        <title>Depth-based differentiation of microbial function through sediment-hosted aquifers and enrichment of novel symbionts in the deep terrestrial subsurface.</title>
        <authorList>
            <person name="Probst A.J."/>
            <person name="Ladd B."/>
            <person name="Jarett J.K."/>
            <person name="Geller-Mcgrath D.E."/>
            <person name="Sieber C.M."/>
            <person name="Emerson J.B."/>
            <person name="Anantharaman K."/>
            <person name="Thomas B.C."/>
            <person name="Malmstrom R."/>
            <person name="Stieglmeier M."/>
            <person name="Klingl A."/>
            <person name="Woyke T."/>
            <person name="Ryan C.M."/>
            <person name="Banfield J.F."/>
        </authorList>
    </citation>
    <scope>NUCLEOTIDE SEQUENCE [LARGE SCALE GENOMIC DNA]</scope>
    <source>
        <strain evidence="1">CG23_combo_of_CG06-09_8_20_14_all_37_18</strain>
    </source>
</reference>
<evidence type="ECO:0000313" key="1">
    <source>
        <dbReference type="EMBL" id="PIP24084.1"/>
    </source>
</evidence>
<organism evidence="1 2">
    <name type="scientific">Candidatus Nealsonbacteria bacterium CG23_combo_of_CG06-09_8_20_14_all_37_18</name>
    <dbReference type="NCBI Taxonomy" id="1974720"/>
    <lineage>
        <taxon>Bacteria</taxon>
        <taxon>Candidatus Nealsoniibacteriota</taxon>
    </lineage>
</organism>
<sequence>MNEEEKKYKIVAHCQEKIPMKEKFSMKEFGFTLEKTYNKEPEWGIEEAKLYTRIDKIMGIIKREIKEKETEEG</sequence>
<evidence type="ECO:0000313" key="2">
    <source>
        <dbReference type="Proteomes" id="UP000229952"/>
    </source>
</evidence>
<gene>
    <name evidence="1" type="ORF">COX35_02710</name>
</gene>
<protein>
    <submittedName>
        <fullName evidence="1">Uncharacterized protein</fullName>
    </submittedName>
</protein>